<feature type="domain" description="Integrase zinc-binding" evidence="1">
    <location>
        <begin position="99"/>
        <end position="142"/>
    </location>
</feature>
<evidence type="ECO:0000313" key="3">
    <source>
        <dbReference type="EMBL" id="CAX44058.1"/>
    </source>
</evidence>
<dbReference type="GeneID" id="8046292"/>
<dbReference type="InterPro" id="IPR041588">
    <property type="entry name" value="Integrase_H2C2"/>
</dbReference>
<dbReference type="KEGG" id="cdu:CD36_22790"/>
<dbReference type="AlphaFoldDB" id="B9WCD6"/>
<evidence type="ECO:0000313" key="2">
    <source>
        <dbReference type="CGD" id="CAL0000161930"/>
    </source>
</evidence>
<name>B9WCD6_CANDC</name>
<dbReference type="RefSeq" id="XP_002418753.1">
    <property type="nucleotide sequence ID" value="XM_002418708.1"/>
</dbReference>
<keyword evidence="4" id="KW-1185">Reference proteome</keyword>
<gene>
    <name evidence="2" type="ordered locus">Cd36_22790</name>
    <name evidence="3" type="ORF">CD36_22790</name>
</gene>
<proteinExistence type="predicted"/>
<organism evidence="3 4">
    <name type="scientific">Candida dubliniensis (strain CD36 / ATCC MYA-646 / CBS 7987 / NCPF 3949 / NRRL Y-17841)</name>
    <name type="common">Yeast</name>
    <dbReference type="NCBI Taxonomy" id="573826"/>
    <lineage>
        <taxon>Eukaryota</taxon>
        <taxon>Fungi</taxon>
        <taxon>Dikarya</taxon>
        <taxon>Ascomycota</taxon>
        <taxon>Saccharomycotina</taxon>
        <taxon>Pichiomycetes</taxon>
        <taxon>Debaryomycetaceae</taxon>
        <taxon>Candida/Lodderomyces clade</taxon>
        <taxon>Candida</taxon>
    </lineage>
</organism>
<dbReference type="VEuPathDB" id="FungiDB:CD36_22790"/>
<dbReference type="Gene3D" id="1.10.340.70">
    <property type="match status" value="1"/>
</dbReference>
<dbReference type="eggNOG" id="ENOG502RV28">
    <property type="taxonomic scope" value="Eukaryota"/>
</dbReference>
<dbReference type="EMBL" id="FM992689">
    <property type="protein sequence ID" value="CAX44058.1"/>
    <property type="molecule type" value="Genomic_DNA"/>
</dbReference>
<evidence type="ECO:0000259" key="1">
    <source>
        <dbReference type="Pfam" id="PF17921"/>
    </source>
</evidence>
<evidence type="ECO:0000313" key="4">
    <source>
        <dbReference type="Proteomes" id="UP000002605"/>
    </source>
</evidence>
<dbReference type="CGD" id="CAL0000161930">
    <property type="gene designation" value="Cd36_22790"/>
</dbReference>
<reference evidence="3 4" key="1">
    <citation type="journal article" date="2009" name="Genome Res.">
        <title>Comparative genomics of the fungal pathogens Candida dubliniensis and Candida albicans.</title>
        <authorList>
            <person name="Jackson A.P."/>
            <person name="Gamble J.A."/>
            <person name="Yeomans T."/>
            <person name="Moran G.P."/>
            <person name="Saunders D."/>
            <person name="Harris D."/>
            <person name="Aslett M."/>
            <person name="Barrell J.F."/>
            <person name="Butler G."/>
            <person name="Citiulo F."/>
            <person name="Coleman D.C."/>
            <person name="de Groot P.W.J."/>
            <person name="Goodwin T.J."/>
            <person name="Quail M.A."/>
            <person name="McQuillan J."/>
            <person name="Munro C.A."/>
            <person name="Pain A."/>
            <person name="Poulter R.T."/>
            <person name="Rajandream M.A."/>
            <person name="Renauld H."/>
            <person name="Spiering M.J."/>
            <person name="Tivey A."/>
            <person name="Gow N.A.R."/>
            <person name="Barrell B."/>
            <person name="Sullivan D.J."/>
            <person name="Berriman M."/>
        </authorList>
    </citation>
    <scope>NUCLEOTIDE SEQUENCE [LARGE SCALE GENOMIC DNA]</scope>
    <source>
        <strain evidence="4">CD36 / ATCC MYA-646 / CBS 7987 / NCPF 3949 / NRRL Y-17841</strain>
    </source>
</reference>
<sequence>MLSRDFTKSLQLSSISISLHHNILGEEFFDRVKAAYTDDKRIALLYSTLINLNRSPATTNIHKSIKFAIKQYTVKDGLLFYKGINKLGNSILRLVIPTAELQLEIVRLHHDSSTATHYGPLKVLADLSELYYLPNMYNQIKTLH</sequence>
<accession>B9WCD6</accession>
<dbReference type="Pfam" id="PF17921">
    <property type="entry name" value="Integrase_H2C2"/>
    <property type="match status" value="1"/>
</dbReference>
<protein>
    <submittedName>
        <fullName evidence="3">Polyprotein</fullName>
    </submittedName>
</protein>
<dbReference type="HOGENOM" id="CLU_128833_0_0_1"/>
<dbReference type="Proteomes" id="UP000002605">
    <property type="component" value="Chromosome 2"/>
</dbReference>